<dbReference type="EMBL" id="JACAGB010000013">
    <property type="protein sequence ID" value="KAF6328954.1"/>
    <property type="molecule type" value="Genomic_DNA"/>
</dbReference>
<keyword evidence="1" id="KW-1133">Transmembrane helix</keyword>
<keyword evidence="1" id="KW-0812">Transmembrane</keyword>
<dbReference type="Proteomes" id="UP000558488">
    <property type="component" value="Unassembled WGS sequence"/>
</dbReference>
<protein>
    <submittedName>
        <fullName evidence="2">Uncharacterized protein</fullName>
    </submittedName>
</protein>
<evidence type="ECO:0000313" key="2">
    <source>
        <dbReference type="EMBL" id="KAF6328954.1"/>
    </source>
</evidence>
<organism evidence="2 3">
    <name type="scientific">Pipistrellus kuhlii</name>
    <name type="common">Kuhl's pipistrelle</name>
    <dbReference type="NCBI Taxonomy" id="59472"/>
    <lineage>
        <taxon>Eukaryota</taxon>
        <taxon>Metazoa</taxon>
        <taxon>Chordata</taxon>
        <taxon>Craniata</taxon>
        <taxon>Vertebrata</taxon>
        <taxon>Euteleostomi</taxon>
        <taxon>Mammalia</taxon>
        <taxon>Eutheria</taxon>
        <taxon>Laurasiatheria</taxon>
        <taxon>Chiroptera</taxon>
        <taxon>Yangochiroptera</taxon>
        <taxon>Vespertilionidae</taxon>
        <taxon>Pipistrellus</taxon>
    </lineage>
</organism>
<accession>A0A7J7VUX6</accession>
<feature type="transmembrane region" description="Helical" evidence="1">
    <location>
        <begin position="20"/>
        <end position="42"/>
    </location>
</feature>
<evidence type="ECO:0000256" key="1">
    <source>
        <dbReference type="SAM" id="Phobius"/>
    </source>
</evidence>
<gene>
    <name evidence="2" type="ORF">mPipKuh1_008283</name>
</gene>
<keyword evidence="1" id="KW-0472">Membrane</keyword>
<feature type="transmembrane region" description="Helical" evidence="1">
    <location>
        <begin position="146"/>
        <end position="169"/>
    </location>
</feature>
<evidence type="ECO:0000313" key="3">
    <source>
        <dbReference type="Proteomes" id="UP000558488"/>
    </source>
</evidence>
<dbReference type="AlphaFoldDB" id="A0A7J7VUX6"/>
<name>A0A7J7VUX6_PIPKU</name>
<sequence length="178" mass="20285">MNVKSFHSLLSSSSVTAQSSSWSGTIAFLLVFLSSLYSSVLVSQSHCHRVFLRRHKSHLFPAFVAFHCLHCNKIQIPSHGFYLFSQESHVLVTLGYFLFSKEALPYVVPFFMLFPLLGSVFFYLFPLGKSYSFHRHSQKELILPASVLLTALCSYLFCSTYHTALYLLLYESVSHARP</sequence>
<reference evidence="2 3" key="1">
    <citation type="journal article" date="2020" name="Nature">
        <title>Six reference-quality genomes reveal evolution of bat adaptations.</title>
        <authorList>
            <person name="Jebb D."/>
            <person name="Huang Z."/>
            <person name="Pippel M."/>
            <person name="Hughes G.M."/>
            <person name="Lavrichenko K."/>
            <person name="Devanna P."/>
            <person name="Winkler S."/>
            <person name="Jermiin L.S."/>
            <person name="Skirmuntt E.C."/>
            <person name="Katzourakis A."/>
            <person name="Burkitt-Gray L."/>
            <person name="Ray D.A."/>
            <person name="Sullivan K.A.M."/>
            <person name="Roscito J.G."/>
            <person name="Kirilenko B.M."/>
            <person name="Davalos L.M."/>
            <person name="Corthals A.P."/>
            <person name="Power M.L."/>
            <person name="Jones G."/>
            <person name="Ransome R.D."/>
            <person name="Dechmann D.K.N."/>
            <person name="Locatelli A.G."/>
            <person name="Puechmaille S.J."/>
            <person name="Fedrigo O."/>
            <person name="Jarvis E.D."/>
            <person name="Hiller M."/>
            <person name="Vernes S.C."/>
            <person name="Myers E.W."/>
            <person name="Teeling E.C."/>
        </authorList>
    </citation>
    <scope>NUCLEOTIDE SEQUENCE [LARGE SCALE GENOMIC DNA]</scope>
    <source>
        <strain evidence="2">MPipKuh1</strain>
        <tissue evidence="2">Flight muscle</tissue>
    </source>
</reference>
<comment type="caution">
    <text evidence="2">The sequence shown here is derived from an EMBL/GenBank/DDBJ whole genome shotgun (WGS) entry which is preliminary data.</text>
</comment>
<keyword evidence="3" id="KW-1185">Reference proteome</keyword>
<feature type="transmembrane region" description="Helical" evidence="1">
    <location>
        <begin position="104"/>
        <end position="125"/>
    </location>
</feature>
<proteinExistence type="predicted"/>